<accession>A0ABU2QLD4</accession>
<feature type="compositionally biased region" description="Basic residues" evidence="2">
    <location>
        <begin position="125"/>
        <end position="134"/>
    </location>
</feature>
<dbReference type="EMBL" id="JAVRFB010000023">
    <property type="protein sequence ID" value="MDT0405278.1"/>
    <property type="molecule type" value="Genomic_DNA"/>
</dbReference>
<dbReference type="SUPFAM" id="SSF51430">
    <property type="entry name" value="NAD(P)-linked oxidoreductase"/>
    <property type="match status" value="2"/>
</dbReference>
<dbReference type="Proteomes" id="UP001180503">
    <property type="component" value="Unassembled WGS sequence"/>
</dbReference>
<feature type="domain" description="NADP-dependent oxidoreductase" evidence="3">
    <location>
        <begin position="184"/>
        <end position="248"/>
    </location>
</feature>
<dbReference type="InterPro" id="IPR036812">
    <property type="entry name" value="NAD(P)_OxRdtase_dom_sf"/>
</dbReference>
<comment type="caution">
    <text evidence="4">The sequence shown here is derived from an EMBL/GenBank/DDBJ whole genome shotgun (WGS) entry which is preliminary data.</text>
</comment>
<evidence type="ECO:0000259" key="3">
    <source>
        <dbReference type="Pfam" id="PF00248"/>
    </source>
</evidence>
<dbReference type="InterPro" id="IPR023210">
    <property type="entry name" value="NADP_OxRdtase_dom"/>
</dbReference>
<keyword evidence="1" id="KW-0560">Oxidoreductase</keyword>
<evidence type="ECO:0000256" key="1">
    <source>
        <dbReference type="ARBA" id="ARBA00023002"/>
    </source>
</evidence>
<dbReference type="Gene3D" id="3.20.20.100">
    <property type="entry name" value="NADP-dependent oxidoreductase domain"/>
    <property type="match status" value="2"/>
</dbReference>
<organism evidence="4 5">
    <name type="scientific">Streptomyces edwardsiae</name>
    <dbReference type="NCBI Taxonomy" id="3075527"/>
    <lineage>
        <taxon>Bacteria</taxon>
        <taxon>Bacillati</taxon>
        <taxon>Actinomycetota</taxon>
        <taxon>Actinomycetes</taxon>
        <taxon>Kitasatosporales</taxon>
        <taxon>Streptomycetaceae</taxon>
        <taxon>Streptomyces</taxon>
    </lineage>
</organism>
<dbReference type="InterPro" id="IPR050791">
    <property type="entry name" value="Aldo-Keto_reductase"/>
</dbReference>
<protein>
    <submittedName>
        <fullName evidence="4">Aldo/keto reductase</fullName>
    </submittedName>
</protein>
<evidence type="ECO:0000313" key="5">
    <source>
        <dbReference type="Proteomes" id="UP001180503"/>
    </source>
</evidence>
<name>A0ABU2QLD4_9ACTN</name>
<sequence length="253" mass="27437">MSGYPHDVDDAITVLRRAAELGVSLIDTADSYRPFVTHDPIRKALHPYPEHLAIATKTGVSRPRRAGTDRAPRVPWPAGRTQPPAPGRGADRPAPTAPCRRRGATRRPSRRARPPPGRRQDPPHRPPRGHRSTRSRPLNASHPSPRCTTCSAWSTAPRPTYSTTPSSGKRPSFPDGHWPAPDSPAAGELADLVRRTGATISLLAPAWLLRRSPVILPIPSTPCPAHLEDNLKAAEIDPSDEDFATPDRAATHG</sequence>
<evidence type="ECO:0000256" key="2">
    <source>
        <dbReference type="SAM" id="MobiDB-lite"/>
    </source>
</evidence>
<gene>
    <name evidence="4" type="ORF">RM528_25900</name>
</gene>
<feature type="region of interest" description="Disordered" evidence="2">
    <location>
        <begin position="54"/>
        <end position="183"/>
    </location>
</feature>
<dbReference type="PANTHER" id="PTHR43625:SF40">
    <property type="entry name" value="ALDO-KETO REDUCTASE YAKC [NADP(+)]"/>
    <property type="match status" value="1"/>
</dbReference>
<dbReference type="PANTHER" id="PTHR43625">
    <property type="entry name" value="AFLATOXIN B1 ALDEHYDE REDUCTASE"/>
    <property type="match status" value="1"/>
</dbReference>
<feature type="compositionally biased region" description="Polar residues" evidence="2">
    <location>
        <begin position="160"/>
        <end position="169"/>
    </location>
</feature>
<evidence type="ECO:0000313" key="4">
    <source>
        <dbReference type="EMBL" id="MDT0405278.1"/>
    </source>
</evidence>
<dbReference type="Pfam" id="PF00248">
    <property type="entry name" value="Aldo_ket_red"/>
    <property type="match status" value="1"/>
</dbReference>
<feature type="compositionally biased region" description="Basic residues" evidence="2">
    <location>
        <begin position="99"/>
        <end position="113"/>
    </location>
</feature>
<proteinExistence type="predicted"/>
<dbReference type="RefSeq" id="WP_311710973.1">
    <property type="nucleotide sequence ID" value="NZ_JAVRFB010000023.1"/>
</dbReference>
<reference evidence="5" key="1">
    <citation type="submission" date="2023-07" db="EMBL/GenBank/DDBJ databases">
        <title>30 novel species of actinomycetes from the DSMZ collection.</title>
        <authorList>
            <person name="Nouioui I."/>
        </authorList>
    </citation>
    <scope>NUCLEOTIDE SEQUENCE [LARGE SCALE GENOMIC DNA]</scope>
    <source>
        <strain evidence="5">DSM 41635</strain>
    </source>
</reference>